<feature type="transmembrane region" description="Helical" evidence="11">
    <location>
        <begin position="45"/>
        <end position="64"/>
    </location>
</feature>
<comment type="caution">
    <text evidence="11">Lacks conserved residue(s) required for the propagation of feature annotation.</text>
</comment>
<evidence type="ECO:0000256" key="5">
    <source>
        <dbReference type="ARBA" id="ARBA00022676"/>
    </source>
</evidence>
<evidence type="ECO:0000256" key="4">
    <source>
        <dbReference type="ARBA" id="ARBA00022502"/>
    </source>
</evidence>
<proteinExistence type="inferred from homology"/>
<keyword evidence="8 11" id="KW-0256">Endoplasmic reticulum</keyword>
<feature type="transmembrane region" description="Helical" evidence="11">
    <location>
        <begin position="12"/>
        <end position="33"/>
    </location>
</feature>
<evidence type="ECO:0000256" key="10">
    <source>
        <dbReference type="ARBA" id="ARBA00023136"/>
    </source>
</evidence>
<protein>
    <recommendedName>
        <fullName evidence="11">GPI mannosyltransferase 1</fullName>
        <ecNumber evidence="11">2.4.1.-</ecNumber>
    </recommendedName>
    <alternativeName>
        <fullName evidence="11">GPI mannosyltransferase I</fullName>
    </alternativeName>
</protein>
<keyword evidence="6 11" id="KW-0808">Transferase</keyword>
<dbReference type="Pfam" id="PF05007">
    <property type="entry name" value="Mannosyl_trans"/>
    <property type="match status" value="1"/>
</dbReference>
<accession>A0ABQ8AUE9</accession>
<dbReference type="EMBL" id="JAGKQM010000002">
    <property type="protein sequence ID" value="KAH0937252.1"/>
    <property type="molecule type" value="Genomic_DNA"/>
</dbReference>
<name>A0ABQ8AUE9_BRANA</name>
<evidence type="ECO:0000256" key="7">
    <source>
        <dbReference type="ARBA" id="ARBA00022692"/>
    </source>
</evidence>
<evidence type="ECO:0000313" key="12">
    <source>
        <dbReference type="EMBL" id="KAH0896127.1"/>
    </source>
</evidence>
<gene>
    <name evidence="13" type="ORF">HID58_004713</name>
    <name evidence="12" type="ORF">HID58_045695</name>
</gene>
<comment type="similarity">
    <text evidence="3 11">Belongs to the PIGM family.</text>
</comment>
<keyword evidence="5 11" id="KW-0328">Glycosyltransferase</keyword>
<dbReference type="PANTHER" id="PTHR12886">
    <property type="entry name" value="PIG-M MANNOSYLTRANSFERASE"/>
    <property type="match status" value="1"/>
</dbReference>
<dbReference type="Proteomes" id="UP000824890">
    <property type="component" value="Unassembled WGS sequence"/>
</dbReference>
<reference evidence="12 14" key="1">
    <citation type="submission" date="2021-05" db="EMBL/GenBank/DDBJ databases">
        <title>Genome Assembly of Synthetic Allotetraploid Brassica napus Reveals Homoeologous Exchanges between Subgenomes.</title>
        <authorList>
            <person name="Davis J.T."/>
        </authorList>
    </citation>
    <scope>NUCLEOTIDE SEQUENCE [LARGE SCALE GENOMIC DNA]</scope>
    <source>
        <strain evidence="14">cv. Da-Ae</strain>
        <tissue evidence="12">Seedling</tissue>
    </source>
</reference>
<dbReference type="InterPro" id="IPR007704">
    <property type="entry name" value="PIG-M"/>
</dbReference>
<evidence type="ECO:0000256" key="2">
    <source>
        <dbReference type="ARBA" id="ARBA00004687"/>
    </source>
</evidence>
<evidence type="ECO:0000256" key="1">
    <source>
        <dbReference type="ARBA" id="ARBA00004477"/>
    </source>
</evidence>
<evidence type="ECO:0000256" key="6">
    <source>
        <dbReference type="ARBA" id="ARBA00022679"/>
    </source>
</evidence>
<comment type="subcellular location">
    <subcellularLocation>
        <location evidence="1 11">Endoplasmic reticulum membrane</location>
        <topology evidence="1 11">Multi-pass membrane protein</topology>
    </subcellularLocation>
</comment>
<keyword evidence="14" id="KW-1185">Reference proteome</keyword>
<evidence type="ECO:0000256" key="3">
    <source>
        <dbReference type="ARBA" id="ARBA00011071"/>
    </source>
</evidence>
<comment type="pathway">
    <text evidence="2 11">Glycolipid biosynthesis; glycosylphosphatidylinositol-anchor biosynthesis.</text>
</comment>
<keyword evidence="4 11" id="KW-0337">GPI-anchor biosynthesis</keyword>
<evidence type="ECO:0000256" key="11">
    <source>
        <dbReference type="RuleBase" id="RU365064"/>
    </source>
</evidence>
<evidence type="ECO:0000313" key="13">
    <source>
        <dbReference type="EMBL" id="KAH0937252.1"/>
    </source>
</evidence>
<dbReference type="EC" id="2.4.1.-" evidence="11"/>
<organism evidence="12 14">
    <name type="scientific">Brassica napus</name>
    <name type="common">Rape</name>
    <dbReference type="NCBI Taxonomy" id="3708"/>
    <lineage>
        <taxon>Eukaryota</taxon>
        <taxon>Viridiplantae</taxon>
        <taxon>Streptophyta</taxon>
        <taxon>Embryophyta</taxon>
        <taxon>Tracheophyta</taxon>
        <taxon>Spermatophyta</taxon>
        <taxon>Magnoliopsida</taxon>
        <taxon>eudicotyledons</taxon>
        <taxon>Gunneridae</taxon>
        <taxon>Pentapetalae</taxon>
        <taxon>rosids</taxon>
        <taxon>malvids</taxon>
        <taxon>Brassicales</taxon>
        <taxon>Brassicaceae</taxon>
        <taxon>Brassiceae</taxon>
        <taxon>Brassica</taxon>
    </lineage>
</organism>
<dbReference type="EMBL" id="JAGKQM010000012">
    <property type="protein sequence ID" value="KAH0896127.1"/>
    <property type="molecule type" value="Genomic_DNA"/>
</dbReference>
<comment type="function">
    <text evidence="11">Catalytic subunit of the glycosylphosphatidylinositol-mannosyltransferase I complex which catalyzes the transfer of the first mannose, via an alpha-1,4 bond from a dolichol-phosphate-mannose (Dol-P-Man) to the glucosaminyl acyl phosphatidylinositol (GlcN-(acyl)PI) intermediate to generate alpha-D-Man-(1-&gt;4)-alpha-D-GlcN-(1-&gt;6)-(1-radyl,2-acyl-sn-glycero-3-phospho)-2-acyl-inositol and participates in the sixth step of the glycosylphosphatidylinositol-anchor biosynthesis.</text>
</comment>
<dbReference type="PANTHER" id="PTHR12886:SF0">
    <property type="entry name" value="GPI MANNOSYLTRANSFERASE 1"/>
    <property type="match status" value="1"/>
</dbReference>
<evidence type="ECO:0000256" key="8">
    <source>
        <dbReference type="ARBA" id="ARBA00022824"/>
    </source>
</evidence>
<evidence type="ECO:0000256" key="9">
    <source>
        <dbReference type="ARBA" id="ARBA00022989"/>
    </source>
</evidence>
<keyword evidence="7 11" id="KW-0812">Transmembrane</keyword>
<evidence type="ECO:0000313" key="14">
    <source>
        <dbReference type="Proteomes" id="UP000824890"/>
    </source>
</evidence>
<keyword evidence="9 11" id="KW-1133">Transmembrane helix</keyword>
<sequence>MYVYKMEICKNLAYVITAAQYFVWFYCLLHLFLPWSRMKLEWEALLRIILWIGAQTHLLLWGYMLEFKGLNVFLQLRMASLVFLAATTF</sequence>
<comment type="caution">
    <text evidence="12">The sequence shown here is derived from an EMBL/GenBank/DDBJ whole genome shotgun (WGS) entry which is preliminary data.</text>
</comment>
<keyword evidence="10 11" id="KW-0472">Membrane</keyword>